<dbReference type="KEGG" id="mno:Mnod_8093"/>
<gene>
    <name evidence="2" type="ordered locus">Mnod_8093</name>
</gene>
<dbReference type="AlphaFoldDB" id="B8IX39"/>
<geneLocation type="plasmid" evidence="2 3">
    <name>pMNOD02</name>
</geneLocation>
<keyword evidence="1" id="KW-0732">Signal</keyword>
<feature type="chain" id="PRO_5002874732" evidence="1">
    <location>
        <begin position="22"/>
        <end position="88"/>
    </location>
</feature>
<organism evidence="2 3">
    <name type="scientific">Methylobacterium nodulans (strain LMG 21967 / CNCM I-2342 / ORS 2060)</name>
    <dbReference type="NCBI Taxonomy" id="460265"/>
    <lineage>
        <taxon>Bacteria</taxon>
        <taxon>Pseudomonadati</taxon>
        <taxon>Pseudomonadota</taxon>
        <taxon>Alphaproteobacteria</taxon>
        <taxon>Hyphomicrobiales</taxon>
        <taxon>Methylobacteriaceae</taxon>
        <taxon>Methylobacterium</taxon>
    </lineage>
</organism>
<dbReference type="EMBL" id="CP001351">
    <property type="protein sequence ID" value="ACL63080.1"/>
    <property type="molecule type" value="Genomic_DNA"/>
</dbReference>
<dbReference type="OrthoDB" id="8003415at2"/>
<proteinExistence type="predicted"/>
<evidence type="ECO:0000313" key="2">
    <source>
        <dbReference type="EMBL" id="ACL63080.1"/>
    </source>
</evidence>
<evidence type="ECO:0000256" key="1">
    <source>
        <dbReference type="SAM" id="SignalP"/>
    </source>
</evidence>
<keyword evidence="2" id="KW-0614">Plasmid</keyword>
<accession>B8IX39</accession>
<feature type="signal peptide" evidence="1">
    <location>
        <begin position="1"/>
        <end position="21"/>
    </location>
</feature>
<protein>
    <submittedName>
        <fullName evidence="2">Uncharacterized protein</fullName>
    </submittedName>
</protein>
<sequence length="88" mass="9586">MTKALLLAGTLVATASGYAWAQQTFTAWGHTFTVSEFAPQQMMVAVATDTKTGRKFNVLKLKNGKMMAVAPINSMRGMPETSQEDMIQ</sequence>
<dbReference type="Proteomes" id="UP000008207">
    <property type="component" value="Plasmid pMNOD02"/>
</dbReference>
<reference evidence="3" key="1">
    <citation type="submission" date="2009-01" db="EMBL/GenBank/DDBJ databases">
        <title>Complete sequence of plasmid 2 of Methylobacterium nodulans ORS 2060.</title>
        <authorList>
            <consortium name="US DOE Joint Genome Institute"/>
            <person name="Lucas S."/>
            <person name="Copeland A."/>
            <person name="Lapidus A."/>
            <person name="Glavina del Rio T."/>
            <person name="Dalin E."/>
            <person name="Tice H."/>
            <person name="Bruce D."/>
            <person name="Goodwin L."/>
            <person name="Pitluck S."/>
            <person name="Sims D."/>
            <person name="Brettin T."/>
            <person name="Detter J.C."/>
            <person name="Han C."/>
            <person name="Larimer F."/>
            <person name="Land M."/>
            <person name="Hauser L."/>
            <person name="Kyrpides N."/>
            <person name="Ivanova N."/>
            <person name="Marx C.J."/>
            <person name="Richardson P."/>
        </authorList>
    </citation>
    <scope>NUCLEOTIDE SEQUENCE [LARGE SCALE GENOMIC DNA]</scope>
    <source>
        <strain evidence="3">LMG 21967 / CNCM I-2342 / ORS 2060</strain>
        <plasmid evidence="3">Plasmid pMNOD02</plasmid>
    </source>
</reference>
<keyword evidence="3" id="KW-1185">Reference proteome</keyword>
<name>B8IX39_METNO</name>
<evidence type="ECO:0000313" key="3">
    <source>
        <dbReference type="Proteomes" id="UP000008207"/>
    </source>
</evidence>
<dbReference type="HOGENOM" id="CLU_2465501_0_0_5"/>
<dbReference type="RefSeq" id="WP_012631282.1">
    <property type="nucleotide sequence ID" value="NC_011887.1"/>
</dbReference>